<comment type="function">
    <text evidence="10">Cell wall formation. Catalyzes the transfer of a GlcNAc subunit on undecaprenyl-pyrophosphoryl-MurNAc-pentapeptide (lipid intermediate I) to form undecaprenyl-pyrophosphoryl-MurNAc-(pentapeptide)GlcNAc (lipid intermediate II).</text>
</comment>
<keyword evidence="4 10" id="KW-0808">Transferase</keyword>
<feature type="binding site" evidence="10">
    <location>
        <position position="294"/>
    </location>
    <ligand>
        <name>UDP-N-acetyl-alpha-D-glucosamine</name>
        <dbReference type="ChEBI" id="CHEBI:57705"/>
    </ligand>
</feature>
<keyword evidence="14" id="KW-1185">Reference proteome</keyword>
<feature type="binding site" evidence="10">
    <location>
        <begin position="13"/>
        <end position="15"/>
    </location>
    <ligand>
        <name>UDP-N-acetyl-alpha-D-glucosamine</name>
        <dbReference type="ChEBI" id="CHEBI:57705"/>
    </ligand>
</feature>
<dbReference type="EMBL" id="JBHMAA010000028">
    <property type="protein sequence ID" value="MFB9951788.1"/>
    <property type="molecule type" value="Genomic_DNA"/>
</dbReference>
<keyword evidence="2 10" id="KW-0132">Cell division</keyword>
<comment type="caution">
    <text evidence="10">Lacks conserved residue(s) required for the propagation of feature annotation.</text>
</comment>
<dbReference type="EC" id="2.4.1.227" evidence="10"/>
<evidence type="ECO:0000313" key="14">
    <source>
        <dbReference type="Proteomes" id="UP001589692"/>
    </source>
</evidence>
<dbReference type="PANTHER" id="PTHR21015">
    <property type="entry name" value="UDP-N-ACETYLGLUCOSAMINE--N-ACETYLMURAMYL-(PENTAPEPTIDE) PYROPHOSPHORYL-UNDECAPRENOL N-ACETYLGLUCOSAMINE TRANSFERASE 1"/>
    <property type="match status" value="1"/>
</dbReference>
<name>A0ABV6AR50_9HYPH</name>
<keyword evidence="3 10" id="KW-0328">Glycosyltransferase</keyword>
<dbReference type="InterPro" id="IPR004276">
    <property type="entry name" value="GlycoTrans_28_N"/>
</dbReference>
<feature type="binding site" evidence="10">
    <location>
        <position position="165"/>
    </location>
    <ligand>
        <name>UDP-N-acetyl-alpha-D-glucosamine</name>
        <dbReference type="ChEBI" id="CHEBI:57705"/>
    </ligand>
</feature>
<dbReference type="InterPro" id="IPR007235">
    <property type="entry name" value="Glyco_trans_28_C"/>
</dbReference>
<dbReference type="Proteomes" id="UP001589692">
    <property type="component" value="Unassembled WGS sequence"/>
</dbReference>
<evidence type="ECO:0000259" key="12">
    <source>
        <dbReference type="Pfam" id="PF04101"/>
    </source>
</evidence>
<dbReference type="Pfam" id="PF04101">
    <property type="entry name" value="Glyco_tran_28_C"/>
    <property type="match status" value="1"/>
</dbReference>
<accession>A0ABV6AR50</accession>
<dbReference type="Pfam" id="PF03033">
    <property type="entry name" value="Glyco_transf_28"/>
    <property type="match status" value="1"/>
</dbReference>
<comment type="caution">
    <text evidence="13">The sequence shown here is derived from an EMBL/GenBank/DDBJ whole genome shotgun (WGS) entry which is preliminary data.</text>
</comment>
<evidence type="ECO:0000256" key="5">
    <source>
        <dbReference type="ARBA" id="ARBA00022960"/>
    </source>
</evidence>
<dbReference type="Gene3D" id="3.40.50.2000">
    <property type="entry name" value="Glycogen Phosphorylase B"/>
    <property type="match status" value="2"/>
</dbReference>
<feature type="binding site" evidence="10">
    <location>
        <position position="124"/>
    </location>
    <ligand>
        <name>UDP-N-acetyl-alpha-D-glucosamine</name>
        <dbReference type="ChEBI" id="CHEBI:57705"/>
    </ligand>
</feature>
<keyword evidence="1 10" id="KW-1003">Cell membrane</keyword>
<evidence type="ECO:0000256" key="1">
    <source>
        <dbReference type="ARBA" id="ARBA00022475"/>
    </source>
</evidence>
<comment type="catalytic activity">
    <reaction evidence="10">
        <text>di-trans,octa-cis-undecaprenyl diphospho-N-acetyl-alpha-D-muramoyl-L-alanyl-D-glutamyl-meso-2,6-diaminopimeloyl-D-alanyl-D-alanine + UDP-N-acetyl-alpha-D-glucosamine = di-trans,octa-cis-undecaprenyl diphospho-[N-acetyl-alpha-D-glucosaminyl-(1-&gt;4)]-N-acetyl-alpha-D-muramoyl-L-alanyl-D-glutamyl-meso-2,6-diaminopimeloyl-D-alanyl-D-alanine + UDP + H(+)</text>
        <dbReference type="Rhea" id="RHEA:31227"/>
        <dbReference type="ChEBI" id="CHEBI:15378"/>
        <dbReference type="ChEBI" id="CHEBI:57705"/>
        <dbReference type="ChEBI" id="CHEBI:58223"/>
        <dbReference type="ChEBI" id="CHEBI:61387"/>
        <dbReference type="ChEBI" id="CHEBI:61388"/>
        <dbReference type="EC" id="2.4.1.227"/>
    </reaction>
</comment>
<proteinExistence type="inferred from homology"/>
<evidence type="ECO:0000256" key="3">
    <source>
        <dbReference type="ARBA" id="ARBA00022676"/>
    </source>
</evidence>
<comment type="pathway">
    <text evidence="10">Cell wall biogenesis; peptidoglycan biosynthesis.</text>
</comment>
<sequence>MTKGIILLAAGGTGGHVFPAEALGHELKARGYSVHLVTDSRAERFAGTFPADEIHVVPSATLGSKNPVALLRTGWRLWSGLRAARRLIGRLRPLAVVGFGGYPTVPPLMAATSMGVPSMIHEQNAVMGRANKALAAKVQAIAGGFLPEGEGPFAAKTVTTGNPVRPAVLAASKIPYIASRGSDPFRLVVFGGSQGAQFFSSAVPTALSLLDKVERDRLAVTQQARPEDRDLVTSCFAKLKAPADISSFFTDMAERLAEAHLVICRSGASTVSEIAVIGRPAILVPYPHALDHDQAANAAALVAMGGAQVVAQSELSPEKLASLISAAMKEPERLEKMAAAAKAAGRPNATGLLADMVVAIAERKSITEFKASKDVTPEDRGVQA</sequence>
<gene>
    <name evidence="10 13" type="primary">murG</name>
    <name evidence="13" type="ORF">ACFFP0_23310</name>
</gene>
<evidence type="ECO:0000256" key="8">
    <source>
        <dbReference type="ARBA" id="ARBA00023306"/>
    </source>
</evidence>
<dbReference type="SUPFAM" id="SSF53756">
    <property type="entry name" value="UDP-Glycosyltransferase/glycogen phosphorylase"/>
    <property type="match status" value="1"/>
</dbReference>
<evidence type="ECO:0000256" key="4">
    <source>
        <dbReference type="ARBA" id="ARBA00022679"/>
    </source>
</evidence>
<dbReference type="RefSeq" id="WP_377264602.1">
    <property type="nucleotide sequence ID" value="NZ_JBHMAA010000028.1"/>
</dbReference>
<evidence type="ECO:0000256" key="7">
    <source>
        <dbReference type="ARBA" id="ARBA00023136"/>
    </source>
</evidence>
<evidence type="ECO:0000313" key="13">
    <source>
        <dbReference type="EMBL" id="MFB9951788.1"/>
    </source>
</evidence>
<evidence type="ECO:0000256" key="9">
    <source>
        <dbReference type="ARBA" id="ARBA00023316"/>
    </source>
</evidence>
<keyword evidence="6 10" id="KW-0573">Peptidoglycan synthesis</keyword>
<dbReference type="GO" id="GO:0016757">
    <property type="term" value="F:glycosyltransferase activity"/>
    <property type="evidence" value="ECO:0007669"/>
    <property type="project" value="UniProtKB-KW"/>
</dbReference>
<comment type="similarity">
    <text evidence="10">Belongs to the glycosyltransferase 28 family. MurG subfamily.</text>
</comment>
<dbReference type="InterPro" id="IPR006009">
    <property type="entry name" value="GlcNAc_MurG"/>
</dbReference>
<evidence type="ECO:0000259" key="11">
    <source>
        <dbReference type="Pfam" id="PF03033"/>
    </source>
</evidence>
<comment type="subcellular location">
    <subcellularLocation>
        <location evidence="10">Cell membrane</location>
        <topology evidence="10">Peripheral membrane protein</topology>
        <orientation evidence="10">Cytoplasmic side</orientation>
    </subcellularLocation>
</comment>
<dbReference type="PANTHER" id="PTHR21015:SF22">
    <property type="entry name" value="GLYCOSYLTRANSFERASE"/>
    <property type="match status" value="1"/>
</dbReference>
<evidence type="ECO:0000256" key="2">
    <source>
        <dbReference type="ARBA" id="ARBA00022618"/>
    </source>
</evidence>
<dbReference type="CDD" id="cd03785">
    <property type="entry name" value="GT28_MurG"/>
    <property type="match status" value="1"/>
</dbReference>
<dbReference type="NCBIfam" id="TIGR01133">
    <property type="entry name" value="murG"/>
    <property type="match status" value="1"/>
</dbReference>
<feature type="binding site" evidence="10">
    <location>
        <position position="193"/>
    </location>
    <ligand>
        <name>UDP-N-acetyl-alpha-D-glucosamine</name>
        <dbReference type="ChEBI" id="CHEBI:57705"/>
    </ligand>
</feature>
<feature type="domain" description="Glycosyl transferase family 28 C-terminal" evidence="12">
    <location>
        <begin position="187"/>
        <end position="347"/>
    </location>
</feature>
<protein>
    <recommendedName>
        <fullName evidence="10">UDP-N-acetylglucosamine--N-acetylmuramyl-(pentapeptide) pyrophosphoryl-undecaprenol N-acetylglucosamine transferase</fullName>
        <ecNumber evidence="10">2.4.1.227</ecNumber>
    </recommendedName>
    <alternativeName>
        <fullName evidence="10">Undecaprenyl-PP-MurNAc-pentapeptide-UDPGlcNAc GlcNAc transferase</fullName>
    </alternativeName>
</protein>
<keyword evidence="8 10" id="KW-0131">Cell cycle</keyword>
<reference evidence="13 14" key="1">
    <citation type="submission" date="2024-09" db="EMBL/GenBank/DDBJ databases">
        <authorList>
            <person name="Sun Q."/>
            <person name="Mori K."/>
        </authorList>
    </citation>
    <scope>NUCLEOTIDE SEQUENCE [LARGE SCALE GENOMIC DNA]</scope>
    <source>
        <strain evidence="13 14">TBRC 4938</strain>
    </source>
</reference>
<feature type="domain" description="Glycosyltransferase family 28 N-terminal" evidence="11">
    <location>
        <begin position="6"/>
        <end position="141"/>
    </location>
</feature>
<dbReference type="HAMAP" id="MF_00033">
    <property type="entry name" value="MurG"/>
    <property type="match status" value="1"/>
</dbReference>
<evidence type="ECO:0000256" key="10">
    <source>
        <dbReference type="HAMAP-Rule" id="MF_00033"/>
    </source>
</evidence>
<keyword evidence="7 10" id="KW-0472">Membrane</keyword>
<evidence type="ECO:0000256" key="6">
    <source>
        <dbReference type="ARBA" id="ARBA00022984"/>
    </source>
</evidence>
<keyword evidence="9 10" id="KW-0961">Cell wall biogenesis/degradation</keyword>
<organism evidence="13 14">
    <name type="scientific">Rhizobium puerariae</name>
    <dbReference type="NCBI Taxonomy" id="1585791"/>
    <lineage>
        <taxon>Bacteria</taxon>
        <taxon>Pseudomonadati</taxon>
        <taxon>Pseudomonadota</taxon>
        <taxon>Alphaproteobacteria</taxon>
        <taxon>Hyphomicrobiales</taxon>
        <taxon>Rhizobiaceae</taxon>
        <taxon>Rhizobium/Agrobacterium group</taxon>
        <taxon>Rhizobium</taxon>
    </lineage>
</organism>
<keyword evidence="5 10" id="KW-0133">Cell shape</keyword>